<feature type="compositionally biased region" description="Basic residues" evidence="1">
    <location>
        <begin position="136"/>
        <end position="159"/>
    </location>
</feature>
<evidence type="ECO:0000313" key="4">
    <source>
        <dbReference type="Proteomes" id="UP001153714"/>
    </source>
</evidence>
<protein>
    <recommendedName>
        <fullName evidence="2">Ricin B lectin domain-containing protein</fullName>
    </recommendedName>
</protein>
<feature type="compositionally biased region" description="Low complexity" evidence="1">
    <location>
        <begin position="273"/>
        <end position="282"/>
    </location>
</feature>
<accession>A0A9N9RCU1</accession>
<dbReference type="OrthoDB" id="416652at2759"/>
<dbReference type="AlphaFoldDB" id="A0A9N9RCU1"/>
<name>A0A9N9RCU1_9NEOP</name>
<evidence type="ECO:0000256" key="1">
    <source>
        <dbReference type="SAM" id="MobiDB-lite"/>
    </source>
</evidence>
<dbReference type="InterPro" id="IPR035992">
    <property type="entry name" value="Ricin_B-like_lectins"/>
</dbReference>
<dbReference type="EMBL" id="OU893337">
    <property type="protein sequence ID" value="CAG9794295.1"/>
    <property type="molecule type" value="Genomic_DNA"/>
</dbReference>
<dbReference type="SUPFAM" id="SSF50370">
    <property type="entry name" value="Ricin B-like lectins"/>
    <property type="match status" value="1"/>
</dbReference>
<feature type="compositionally biased region" description="Basic residues" evidence="1">
    <location>
        <begin position="254"/>
        <end position="264"/>
    </location>
</feature>
<proteinExistence type="predicted"/>
<dbReference type="Pfam" id="PF00652">
    <property type="entry name" value="Ricin_B_lectin"/>
    <property type="match status" value="1"/>
</dbReference>
<dbReference type="PROSITE" id="PS50231">
    <property type="entry name" value="RICIN_B_LECTIN"/>
    <property type="match status" value="1"/>
</dbReference>
<feature type="compositionally biased region" description="Basic and acidic residues" evidence="1">
    <location>
        <begin position="295"/>
        <end position="305"/>
    </location>
</feature>
<keyword evidence="4" id="KW-1185">Reference proteome</keyword>
<sequence length="305" mass="35161">MCLDTLQRDGVGSPLGVYPCHEKLQATQYFSLSLTGELRDEENCAEVQHVRGSAVNSERRILMMTCAGKQRQKWRYLPSGQLQHITSALCLDAGMETGADALARPYNFSHTFSNSRISRSLLSYTEETPIESNSTIRRHRHKKKHSKKHARKRSHKKRTKNKFILKLVRTLMNDTEDHLEVDIHCKHKQLYPNNSFVRDLVTILNEKNIKVINNGRVFERNKVTELAKGTAPSKVLQKLEIRENAQDQPTERRLAKRRKRKRMRVSLPPITPTEPSTPSEAPVNEIVDDADNTVDFERTNNKEDR</sequence>
<gene>
    <name evidence="3" type="ORF">DIATSA_LOCUS11685</name>
</gene>
<feature type="region of interest" description="Disordered" evidence="1">
    <location>
        <begin position="245"/>
        <end position="305"/>
    </location>
</feature>
<organism evidence="3 4">
    <name type="scientific">Diatraea saccharalis</name>
    <name type="common">sugarcane borer</name>
    <dbReference type="NCBI Taxonomy" id="40085"/>
    <lineage>
        <taxon>Eukaryota</taxon>
        <taxon>Metazoa</taxon>
        <taxon>Ecdysozoa</taxon>
        <taxon>Arthropoda</taxon>
        <taxon>Hexapoda</taxon>
        <taxon>Insecta</taxon>
        <taxon>Pterygota</taxon>
        <taxon>Neoptera</taxon>
        <taxon>Endopterygota</taxon>
        <taxon>Lepidoptera</taxon>
        <taxon>Glossata</taxon>
        <taxon>Ditrysia</taxon>
        <taxon>Pyraloidea</taxon>
        <taxon>Crambidae</taxon>
        <taxon>Crambinae</taxon>
        <taxon>Diatraea</taxon>
    </lineage>
</organism>
<dbReference type="InterPro" id="IPR000772">
    <property type="entry name" value="Ricin_B_lectin"/>
</dbReference>
<reference evidence="3" key="2">
    <citation type="submission" date="2022-10" db="EMBL/GenBank/DDBJ databases">
        <authorList>
            <consortium name="ENA_rothamsted_submissions"/>
            <consortium name="culmorum"/>
            <person name="King R."/>
        </authorList>
    </citation>
    <scope>NUCLEOTIDE SEQUENCE</scope>
</reference>
<reference evidence="3" key="1">
    <citation type="submission" date="2021-12" db="EMBL/GenBank/DDBJ databases">
        <authorList>
            <person name="King R."/>
        </authorList>
    </citation>
    <scope>NUCLEOTIDE SEQUENCE</scope>
</reference>
<evidence type="ECO:0000259" key="2">
    <source>
        <dbReference type="Pfam" id="PF00652"/>
    </source>
</evidence>
<feature type="domain" description="Ricin B lectin" evidence="2">
    <location>
        <begin position="1"/>
        <end position="99"/>
    </location>
</feature>
<evidence type="ECO:0000313" key="3">
    <source>
        <dbReference type="EMBL" id="CAG9794295.1"/>
    </source>
</evidence>
<feature type="region of interest" description="Disordered" evidence="1">
    <location>
        <begin position="128"/>
        <end position="159"/>
    </location>
</feature>
<dbReference type="Gene3D" id="2.80.10.50">
    <property type="match status" value="1"/>
</dbReference>
<dbReference type="Proteomes" id="UP001153714">
    <property type="component" value="Chromosome 6"/>
</dbReference>